<dbReference type="Gene3D" id="3.90.1150.10">
    <property type="entry name" value="Aspartate Aminotransferase, domain 1"/>
    <property type="match status" value="1"/>
</dbReference>
<keyword evidence="3 4" id="KW-0663">Pyridoxal phosphate</keyword>
<dbReference type="CDD" id="cd00616">
    <property type="entry name" value="AHBA_syn"/>
    <property type="match status" value="1"/>
</dbReference>
<reference evidence="5" key="1">
    <citation type="journal article" date="2021" name="bioRxiv">
        <title>Unraveling nitrogen, sulfur and carbon metabolic pathways and microbial community transcriptional responses to substrate deprivation and toxicity stresses in a bioreactor mimicking anoxic brackish coastal sediment conditions.</title>
        <authorList>
            <person name="Martins P.D."/>
            <person name="Echeveste M.J."/>
            <person name="Arshad A."/>
            <person name="Kurth J."/>
            <person name="Ouboter H."/>
            <person name="Jetten M.S.M."/>
            <person name="Welte C.U."/>
        </authorList>
    </citation>
    <scope>NUCLEOTIDE SEQUENCE</scope>
    <source>
        <strain evidence="5">MAG_39</strain>
    </source>
</reference>
<accession>A0A953J796</accession>
<feature type="active site" description="Proton acceptor" evidence="2">
    <location>
        <position position="181"/>
    </location>
</feature>
<evidence type="ECO:0000313" key="6">
    <source>
        <dbReference type="Proteomes" id="UP000705867"/>
    </source>
</evidence>
<evidence type="ECO:0000313" key="5">
    <source>
        <dbReference type="EMBL" id="MBZ0156998.1"/>
    </source>
</evidence>
<evidence type="ECO:0000256" key="2">
    <source>
        <dbReference type="PIRSR" id="PIRSR000390-1"/>
    </source>
</evidence>
<comment type="similarity">
    <text evidence="1 4">Belongs to the DegT/DnrJ/EryC1 family.</text>
</comment>
<comment type="caution">
    <text evidence="5">The sequence shown here is derived from an EMBL/GenBank/DDBJ whole genome shotgun (WGS) entry which is preliminary data.</text>
</comment>
<evidence type="ECO:0000256" key="4">
    <source>
        <dbReference type="RuleBase" id="RU004508"/>
    </source>
</evidence>
<dbReference type="InterPro" id="IPR015422">
    <property type="entry name" value="PyrdxlP-dep_Trfase_small"/>
</dbReference>
<dbReference type="InterPro" id="IPR015421">
    <property type="entry name" value="PyrdxlP-dep_Trfase_major"/>
</dbReference>
<dbReference type="GO" id="GO:0008483">
    <property type="term" value="F:transaminase activity"/>
    <property type="evidence" value="ECO:0007669"/>
    <property type="project" value="UniProtKB-KW"/>
</dbReference>
<name>A0A953J796_9BACT</name>
<dbReference type="PANTHER" id="PTHR30244">
    <property type="entry name" value="TRANSAMINASE"/>
    <property type="match status" value="1"/>
</dbReference>
<dbReference type="AlphaFoldDB" id="A0A953J796"/>
<keyword evidence="5" id="KW-0032">Aminotransferase</keyword>
<dbReference type="InterPro" id="IPR015424">
    <property type="entry name" value="PyrdxlP-dep_Trfase"/>
</dbReference>
<dbReference type="EMBL" id="JAIOIV010000100">
    <property type="protein sequence ID" value="MBZ0156998.1"/>
    <property type="molecule type" value="Genomic_DNA"/>
</dbReference>
<dbReference type="GO" id="GO:0030170">
    <property type="term" value="F:pyridoxal phosphate binding"/>
    <property type="evidence" value="ECO:0007669"/>
    <property type="project" value="TreeGrafter"/>
</dbReference>
<sequence length="379" mass="42020">MKIEFFRHNIGKEDIDRTVEVLHSIFLTTGSVVGELESGLAAYLDVPYAIGVTSCTAALHLCLLAWGIGPGDEVITTPLSFCATANSILHAGARPVFVDVEETTGNIDAALIEPAVTERTKAIMPVHLYGQMCDMKEIRRIADKYNLVVIEDAAHCIEGVRDGIKVGRLGDAACFSFYATKNITSGEGGAITVHDTGKDELLRMLRLHGIDKSAADRYTKKYRHWDMPVLGWKYNMDNIQAALLVGQLKRIDELWERRDALYRRYEDALSPVKGITLTGTVPGSRHACHLFTIRVAGQVAGKERDSVLLELQESGVGVAVNYRPIHLLEYYRKYFGYKEGDFPIAEKIGGETISLPLYPLLRDEEAEYVIRAVMEAVTS</sequence>
<dbReference type="PIRSF" id="PIRSF000390">
    <property type="entry name" value="PLP_StrS"/>
    <property type="match status" value="1"/>
</dbReference>
<proteinExistence type="inferred from homology"/>
<dbReference type="PANTHER" id="PTHR30244:SF34">
    <property type="entry name" value="DTDP-4-AMINO-4,6-DIDEOXYGALACTOSE TRANSAMINASE"/>
    <property type="match status" value="1"/>
</dbReference>
<protein>
    <submittedName>
        <fullName evidence="5">DegT/DnrJ/EryC1/StrS family aminotransferase</fullName>
    </submittedName>
</protein>
<dbReference type="SUPFAM" id="SSF53383">
    <property type="entry name" value="PLP-dependent transferases"/>
    <property type="match status" value="1"/>
</dbReference>
<dbReference type="Pfam" id="PF01041">
    <property type="entry name" value="DegT_DnrJ_EryC1"/>
    <property type="match status" value="1"/>
</dbReference>
<dbReference type="Gene3D" id="3.40.640.10">
    <property type="entry name" value="Type I PLP-dependent aspartate aminotransferase-like (Major domain)"/>
    <property type="match status" value="1"/>
</dbReference>
<reference evidence="5" key="2">
    <citation type="submission" date="2021-08" db="EMBL/GenBank/DDBJ databases">
        <authorList>
            <person name="Dalcin Martins P."/>
        </authorList>
    </citation>
    <scope>NUCLEOTIDE SEQUENCE</scope>
    <source>
        <strain evidence="5">MAG_39</strain>
    </source>
</reference>
<evidence type="ECO:0000256" key="1">
    <source>
        <dbReference type="ARBA" id="ARBA00037999"/>
    </source>
</evidence>
<dbReference type="Proteomes" id="UP000705867">
    <property type="component" value="Unassembled WGS sequence"/>
</dbReference>
<gene>
    <name evidence="5" type="ORF">K8I29_12410</name>
</gene>
<dbReference type="GO" id="GO:0000271">
    <property type="term" value="P:polysaccharide biosynthetic process"/>
    <property type="evidence" value="ECO:0007669"/>
    <property type="project" value="TreeGrafter"/>
</dbReference>
<dbReference type="InterPro" id="IPR000653">
    <property type="entry name" value="DegT/StrS_aminotransferase"/>
</dbReference>
<organism evidence="5 6">
    <name type="scientific">Candidatus Nitrobium versatile</name>
    <dbReference type="NCBI Taxonomy" id="2884831"/>
    <lineage>
        <taxon>Bacteria</taxon>
        <taxon>Pseudomonadati</taxon>
        <taxon>Nitrospirota</taxon>
        <taxon>Nitrospiria</taxon>
        <taxon>Nitrospirales</taxon>
        <taxon>Nitrospiraceae</taxon>
        <taxon>Candidatus Nitrobium</taxon>
    </lineage>
</organism>
<feature type="modified residue" description="N6-(pyridoxal phosphate)lysine" evidence="3">
    <location>
        <position position="181"/>
    </location>
</feature>
<evidence type="ECO:0000256" key="3">
    <source>
        <dbReference type="PIRSR" id="PIRSR000390-2"/>
    </source>
</evidence>
<keyword evidence="5" id="KW-0808">Transferase</keyword>